<evidence type="ECO:0000313" key="2">
    <source>
        <dbReference type="EMBL" id="PHU35388.1"/>
    </source>
</evidence>
<feature type="transmembrane region" description="Helical" evidence="1">
    <location>
        <begin position="225"/>
        <end position="246"/>
    </location>
</feature>
<gene>
    <name evidence="2" type="ORF">CSX01_05325</name>
</gene>
<dbReference type="AlphaFoldDB" id="A0A2G3DWH8"/>
<dbReference type="PANTHER" id="PTHR35007:SF1">
    <property type="entry name" value="PILUS ASSEMBLY PROTEIN"/>
    <property type="match status" value="1"/>
</dbReference>
<dbReference type="PANTHER" id="PTHR35007">
    <property type="entry name" value="INTEGRAL MEMBRANE PROTEIN-RELATED"/>
    <property type="match status" value="1"/>
</dbReference>
<name>A0A2G3DWH8_9FIRM</name>
<evidence type="ECO:0008006" key="3">
    <source>
        <dbReference type="Google" id="ProtNLM"/>
    </source>
</evidence>
<dbReference type="RefSeq" id="WP_099391692.1">
    <property type="nucleotide sequence ID" value="NZ_PDYF01000010.1"/>
</dbReference>
<protein>
    <recommendedName>
        <fullName evidence="3">Tight adherence protein B</fullName>
    </recommendedName>
</protein>
<reference evidence="2" key="1">
    <citation type="submission" date="2017-10" db="EMBL/GenBank/DDBJ databases">
        <title>Resolving the taxonomy of Roseburia spp., Eubacterium rectale and Agathobacter spp. through phylogenomic analysis.</title>
        <authorList>
            <person name="Sheridan P.O."/>
            <person name="Walker A.W."/>
            <person name="Duncan S.H."/>
            <person name="Scott K.P."/>
            <person name="Toole P.W.O."/>
            <person name="Luis P."/>
            <person name="Flint H.J."/>
        </authorList>
    </citation>
    <scope>NUCLEOTIDE SEQUENCE [LARGE SCALE GENOMIC DNA]</scope>
    <source>
        <strain evidence="2">JK626</strain>
    </source>
</reference>
<proteinExistence type="predicted"/>
<organism evidence="2">
    <name type="scientific">Pseudobutyrivibrio ruminis</name>
    <dbReference type="NCBI Taxonomy" id="46206"/>
    <lineage>
        <taxon>Bacteria</taxon>
        <taxon>Bacillati</taxon>
        <taxon>Bacillota</taxon>
        <taxon>Clostridia</taxon>
        <taxon>Lachnospirales</taxon>
        <taxon>Lachnospiraceae</taxon>
        <taxon>Pseudobutyrivibrio</taxon>
    </lineage>
</organism>
<reference evidence="2" key="2">
    <citation type="submission" date="2017-10" db="EMBL/GenBank/DDBJ databases">
        <authorList>
            <person name="Banno H."/>
            <person name="Chua N.-H."/>
        </authorList>
    </citation>
    <scope>NUCLEOTIDE SEQUENCE [LARGE SCALE GENOMIC DNA]</scope>
    <source>
        <strain evidence="2">JK626</strain>
    </source>
</reference>
<dbReference type="EMBL" id="PDYF01000010">
    <property type="protein sequence ID" value="PHU35388.1"/>
    <property type="molecule type" value="Genomic_DNA"/>
</dbReference>
<sequence length="250" mass="27896">MGKSGKTDSHRQAISKRSITGIGQGFLITIVIAFLFYKSIFGLIVGVVVVPFWLKLCQEKYEMEEKARVSVEFKEYMMLIVTALQTGYSLEKALKQSEKELLRLYPKNSAIVNPIHVMNQKIAMNIQVEKAFSELAETIELEEAVSLAEIISFAKRSGGDYGKNIRDTAIKIEENLAVTEEIQTITTEKRLELKVMSVMPMGILAYISLTSRGFIAPLYGNLLGVILMTICLFIYGALIVMGGKIIDIKV</sequence>
<feature type="transmembrane region" description="Helical" evidence="1">
    <location>
        <begin position="198"/>
        <end position="219"/>
    </location>
</feature>
<comment type="caution">
    <text evidence="2">The sequence shown here is derived from an EMBL/GenBank/DDBJ whole genome shotgun (WGS) entry which is preliminary data.</text>
</comment>
<dbReference type="Proteomes" id="UP000225889">
    <property type="component" value="Unassembled WGS sequence"/>
</dbReference>
<evidence type="ECO:0000256" key="1">
    <source>
        <dbReference type="SAM" id="Phobius"/>
    </source>
</evidence>
<keyword evidence="1" id="KW-0472">Membrane</keyword>
<accession>A0A2G3DWH8</accession>
<feature type="transmembrane region" description="Helical" evidence="1">
    <location>
        <begin position="26"/>
        <end position="54"/>
    </location>
</feature>
<keyword evidence="1" id="KW-0812">Transmembrane</keyword>
<keyword evidence="1" id="KW-1133">Transmembrane helix</keyword>